<proteinExistence type="predicted"/>
<name>A0A238UPQ0_9ACTN</name>
<dbReference type="Gene3D" id="3.30.565.10">
    <property type="entry name" value="Histidine kinase-like ATPase, C-terminal domain"/>
    <property type="match status" value="1"/>
</dbReference>
<dbReference type="AlphaFoldDB" id="A0A238UPQ0"/>
<feature type="domain" description="Histidine kinase/HSP90-like ATPase" evidence="2">
    <location>
        <begin position="218"/>
        <end position="327"/>
    </location>
</feature>
<sequence length="331" mass="36252">MTQWSAGGRSDAPAVDHLRSSGAYPHDALLYEKPEQVVAAAVPFLLEGLEAGDAAVVATSAATASVLRDAVDGDPRVHVLERGDVYRARTPTAITTFRQLAEQRAAEGVVRVRIVGEVDFGETERDWLEWQRYESVINKALADWPLWGLCVFDARRLPETVLESARRTHGRVVTPEGRADNPDFVAPADYLRSLPIPVEPLERTPPRLWVRDITDFIALRHTVAAALATVDAPPDAVEDYLLAIDEMTSNAVRHGKPPVSLRLWVGQDRIVCSIDDHGPGFDDPFAGYGPAHGDDLSRGGMGLWLARQLCDHVDISGDDDGAHVRLTIRLP</sequence>
<evidence type="ECO:0000313" key="4">
    <source>
        <dbReference type="EMBL" id="SNR23493.1"/>
    </source>
</evidence>
<keyword evidence="5" id="KW-1185">Reference proteome</keyword>
<dbReference type="CDD" id="cd16936">
    <property type="entry name" value="HATPase_RsbW-like"/>
    <property type="match status" value="1"/>
</dbReference>
<evidence type="ECO:0000259" key="3">
    <source>
        <dbReference type="Pfam" id="PF14417"/>
    </source>
</evidence>
<dbReference type="PANTHER" id="PTHR35526:SF3">
    <property type="entry name" value="ANTI-SIGMA-F FACTOR RSBW"/>
    <property type="match status" value="1"/>
</dbReference>
<dbReference type="NCBIfam" id="NF041045">
    <property type="entry name" value="RsbA_anti_sig"/>
    <property type="match status" value="1"/>
</dbReference>
<protein>
    <submittedName>
        <fullName evidence="4">Anti-sigma regulatory factor (Ser/Thr protein kinase)</fullName>
    </submittedName>
</protein>
<dbReference type="GO" id="GO:0004674">
    <property type="term" value="F:protein serine/threonine kinase activity"/>
    <property type="evidence" value="ECO:0007669"/>
    <property type="project" value="UniProtKB-KW"/>
</dbReference>
<dbReference type="InterPro" id="IPR025847">
    <property type="entry name" value="MEDS_domain"/>
</dbReference>
<evidence type="ECO:0000256" key="1">
    <source>
        <dbReference type="ARBA" id="ARBA00022527"/>
    </source>
</evidence>
<keyword evidence="4" id="KW-0418">Kinase</keyword>
<gene>
    <name evidence="4" type="ORF">SAMN06272737_101110</name>
</gene>
<dbReference type="EMBL" id="FZNO01000001">
    <property type="protein sequence ID" value="SNR23493.1"/>
    <property type="molecule type" value="Genomic_DNA"/>
</dbReference>
<dbReference type="RefSeq" id="WP_254920304.1">
    <property type="nucleotide sequence ID" value="NZ_FZNO01000001.1"/>
</dbReference>
<dbReference type="InterPro" id="IPR050267">
    <property type="entry name" value="Anti-sigma-factor_SerPK"/>
</dbReference>
<keyword evidence="4" id="KW-0808">Transferase</keyword>
<dbReference type="Pfam" id="PF14417">
    <property type="entry name" value="MEDS"/>
    <property type="match status" value="1"/>
</dbReference>
<reference evidence="4 5" key="1">
    <citation type="submission" date="2017-06" db="EMBL/GenBank/DDBJ databases">
        <authorList>
            <person name="Kim H.J."/>
            <person name="Triplett B.A."/>
        </authorList>
    </citation>
    <scope>NUCLEOTIDE SEQUENCE [LARGE SCALE GENOMIC DNA]</scope>
    <source>
        <strain evidence="4 5">DSM 44272</strain>
    </source>
</reference>
<dbReference type="InterPro" id="IPR036890">
    <property type="entry name" value="HATPase_C_sf"/>
</dbReference>
<feature type="domain" description="MEDS" evidence="3">
    <location>
        <begin position="26"/>
        <end position="169"/>
    </location>
</feature>
<accession>A0A238UPQ0</accession>
<organism evidence="4 5">
    <name type="scientific">Blastococcus mobilis</name>
    <dbReference type="NCBI Taxonomy" id="1938746"/>
    <lineage>
        <taxon>Bacteria</taxon>
        <taxon>Bacillati</taxon>
        <taxon>Actinomycetota</taxon>
        <taxon>Actinomycetes</taxon>
        <taxon>Geodermatophilales</taxon>
        <taxon>Geodermatophilaceae</taxon>
        <taxon>Blastococcus</taxon>
    </lineage>
</organism>
<evidence type="ECO:0000313" key="5">
    <source>
        <dbReference type="Proteomes" id="UP000198403"/>
    </source>
</evidence>
<dbReference type="InterPro" id="IPR047718">
    <property type="entry name" value="RsbA-like_anti_sig"/>
</dbReference>
<dbReference type="Proteomes" id="UP000198403">
    <property type="component" value="Unassembled WGS sequence"/>
</dbReference>
<evidence type="ECO:0000259" key="2">
    <source>
        <dbReference type="Pfam" id="PF13581"/>
    </source>
</evidence>
<dbReference type="InterPro" id="IPR003594">
    <property type="entry name" value="HATPase_dom"/>
</dbReference>
<dbReference type="SUPFAM" id="SSF55874">
    <property type="entry name" value="ATPase domain of HSP90 chaperone/DNA topoisomerase II/histidine kinase"/>
    <property type="match status" value="1"/>
</dbReference>
<dbReference type="PANTHER" id="PTHR35526">
    <property type="entry name" value="ANTI-SIGMA-F FACTOR RSBW-RELATED"/>
    <property type="match status" value="1"/>
</dbReference>
<dbReference type="Pfam" id="PF13581">
    <property type="entry name" value="HATPase_c_2"/>
    <property type="match status" value="1"/>
</dbReference>
<keyword evidence="1" id="KW-0723">Serine/threonine-protein kinase</keyword>